<accession>A0A1C5IKS0</accession>
<evidence type="ECO:0000313" key="1">
    <source>
        <dbReference type="EMBL" id="SCG58601.1"/>
    </source>
</evidence>
<sequence>MLRTSLEIIRKPADQQEFVVHRRRWVVDRTLAWPTTYRRRLARDYETQPATSQGIIRWAATAGMLGRLTRGAEHATRQQRRALNKSD</sequence>
<dbReference type="OrthoDB" id="3213859at2"/>
<dbReference type="PANTHER" id="PTHR30007">
    <property type="entry name" value="PHP DOMAIN PROTEIN"/>
    <property type="match status" value="1"/>
</dbReference>
<dbReference type="PANTHER" id="PTHR30007:SF0">
    <property type="entry name" value="TRANSPOSASE"/>
    <property type="match status" value="1"/>
</dbReference>
<name>A0A1C5IKS0_9ACTN</name>
<protein>
    <submittedName>
        <fullName evidence="1">Transposase DDE domain-containing protein</fullName>
    </submittedName>
</protein>
<gene>
    <name evidence="1" type="ORF">GA0070623_2628</name>
</gene>
<proteinExistence type="predicted"/>
<dbReference type="AlphaFoldDB" id="A0A1C5IKS0"/>
<organism evidence="1 2">
    <name type="scientific">Micromonospora rifamycinica</name>
    <dbReference type="NCBI Taxonomy" id="291594"/>
    <lineage>
        <taxon>Bacteria</taxon>
        <taxon>Bacillati</taxon>
        <taxon>Actinomycetota</taxon>
        <taxon>Actinomycetes</taxon>
        <taxon>Micromonosporales</taxon>
        <taxon>Micromonosporaceae</taxon>
        <taxon>Micromonospora</taxon>
    </lineage>
</organism>
<dbReference type="Proteomes" id="UP000198226">
    <property type="component" value="Chromosome I"/>
</dbReference>
<dbReference type="RefSeq" id="WP_084261045.1">
    <property type="nucleotide sequence ID" value="NZ_LRMV01000007.1"/>
</dbReference>
<evidence type="ECO:0000313" key="2">
    <source>
        <dbReference type="Proteomes" id="UP000198226"/>
    </source>
</evidence>
<reference evidence="2" key="1">
    <citation type="submission" date="2016-06" db="EMBL/GenBank/DDBJ databases">
        <authorList>
            <person name="Varghese N."/>
            <person name="Submissions Spin"/>
        </authorList>
    </citation>
    <scope>NUCLEOTIDE SEQUENCE [LARGE SCALE GENOMIC DNA]</scope>
    <source>
        <strain evidence="2">DSM 44983</strain>
    </source>
</reference>
<keyword evidence="2" id="KW-1185">Reference proteome</keyword>
<dbReference type="EMBL" id="LT607752">
    <property type="protein sequence ID" value="SCG58601.1"/>
    <property type="molecule type" value="Genomic_DNA"/>
</dbReference>